<dbReference type="Gene3D" id="3.30.50.10">
    <property type="entry name" value="Erythroid Transcription Factor GATA-1, subunit A"/>
    <property type="match status" value="2"/>
</dbReference>
<keyword evidence="9 10" id="KW-0539">Nucleus</keyword>
<dbReference type="Pfam" id="PF00105">
    <property type="entry name" value="zf-C4"/>
    <property type="match status" value="2"/>
</dbReference>
<keyword evidence="7 10" id="KW-0804">Transcription</keyword>
<dbReference type="GO" id="GO:0005634">
    <property type="term" value="C:nucleus"/>
    <property type="evidence" value="ECO:0007669"/>
    <property type="project" value="UniProtKB-SubCell"/>
</dbReference>
<dbReference type="PANTHER" id="PTHR24085">
    <property type="entry name" value="NUCLEAR HORMONE RECEPTOR"/>
    <property type="match status" value="1"/>
</dbReference>
<dbReference type="InterPro" id="IPR001628">
    <property type="entry name" value="Znf_hrmn_rcpt"/>
</dbReference>
<evidence type="ECO:0000256" key="1">
    <source>
        <dbReference type="ARBA" id="ARBA00004123"/>
    </source>
</evidence>
<evidence type="ECO:0000256" key="11">
    <source>
        <dbReference type="SAM" id="MobiDB-lite"/>
    </source>
</evidence>
<evidence type="ECO:0000256" key="9">
    <source>
        <dbReference type="ARBA" id="ARBA00023242"/>
    </source>
</evidence>
<dbReference type="GO" id="GO:0000978">
    <property type="term" value="F:RNA polymerase II cis-regulatory region sequence-specific DNA binding"/>
    <property type="evidence" value="ECO:0007669"/>
    <property type="project" value="TreeGrafter"/>
</dbReference>
<evidence type="ECO:0000313" key="14">
    <source>
        <dbReference type="EnsemblMetazoa" id="G26320.3:cds"/>
    </source>
</evidence>
<dbReference type="InterPro" id="IPR000536">
    <property type="entry name" value="Nucl_hrmn_rcpt_lig-bd"/>
</dbReference>
<keyword evidence="2 10" id="KW-0479">Metal-binding</keyword>
<dbReference type="Pfam" id="PF00104">
    <property type="entry name" value="Hormone_recep"/>
    <property type="match status" value="1"/>
</dbReference>
<dbReference type="PRINTS" id="PR00047">
    <property type="entry name" value="STROIDFINGER"/>
</dbReference>
<organism evidence="14 15">
    <name type="scientific">Magallana gigas</name>
    <name type="common">Pacific oyster</name>
    <name type="synonym">Crassostrea gigas</name>
    <dbReference type="NCBI Taxonomy" id="29159"/>
    <lineage>
        <taxon>Eukaryota</taxon>
        <taxon>Metazoa</taxon>
        <taxon>Spiralia</taxon>
        <taxon>Lophotrochozoa</taxon>
        <taxon>Mollusca</taxon>
        <taxon>Bivalvia</taxon>
        <taxon>Autobranchia</taxon>
        <taxon>Pteriomorphia</taxon>
        <taxon>Ostreida</taxon>
        <taxon>Ostreoidea</taxon>
        <taxon>Ostreidae</taxon>
        <taxon>Magallana</taxon>
    </lineage>
</organism>
<dbReference type="SUPFAM" id="SSF57716">
    <property type="entry name" value="Glucocorticoid receptor-like (DNA-binding domain)"/>
    <property type="match status" value="2"/>
</dbReference>
<evidence type="ECO:0000256" key="3">
    <source>
        <dbReference type="ARBA" id="ARBA00022771"/>
    </source>
</evidence>
<evidence type="ECO:0000256" key="4">
    <source>
        <dbReference type="ARBA" id="ARBA00022833"/>
    </source>
</evidence>
<dbReference type="EnsemblMetazoa" id="G26320.3">
    <property type="protein sequence ID" value="G26320.3:cds"/>
    <property type="gene ID" value="G26320"/>
</dbReference>
<feature type="compositionally biased region" description="Low complexity" evidence="11">
    <location>
        <begin position="360"/>
        <end position="377"/>
    </location>
</feature>
<dbReference type="InterPro" id="IPR013088">
    <property type="entry name" value="Znf_NHR/GATA"/>
</dbReference>
<dbReference type="PRINTS" id="PR01284">
    <property type="entry name" value="NUCLEARECPTR"/>
</dbReference>
<feature type="region of interest" description="Disordered" evidence="11">
    <location>
        <begin position="349"/>
        <end position="382"/>
    </location>
</feature>
<dbReference type="PROSITE" id="PS51843">
    <property type="entry name" value="NR_LBD"/>
    <property type="match status" value="1"/>
</dbReference>
<evidence type="ECO:0000256" key="7">
    <source>
        <dbReference type="ARBA" id="ARBA00023163"/>
    </source>
</evidence>
<evidence type="ECO:0000256" key="10">
    <source>
        <dbReference type="RuleBase" id="RU004334"/>
    </source>
</evidence>
<feature type="domain" description="Nuclear receptor" evidence="12">
    <location>
        <begin position="386"/>
        <end position="461"/>
    </location>
</feature>
<evidence type="ECO:0000256" key="6">
    <source>
        <dbReference type="ARBA" id="ARBA00023125"/>
    </source>
</evidence>
<name>A0A8W8L4F9_MAGGI</name>
<dbReference type="FunFam" id="3.30.50.10:FF:000009">
    <property type="entry name" value="nuclear receptor subfamily 4 group A member 2"/>
    <property type="match status" value="1"/>
</dbReference>
<dbReference type="PROSITE" id="PS51030">
    <property type="entry name" value="NUCLEAR_REC_DBD_2"/>
    <property type="match status" value="2"/>
</dbReference>
<keyword evidence="3 10" id="KW-0863">Zinc-finger</keyword>
<protein>
    <recommendedName>
        <fullName evidence="16">Nuclear receptor subfamily 4 group A member 2</fullName>
    </recommendedName>
</protein>
<evidence type="ECO:0000256" key="5">
    <source>
        <dbReference type="ARBA" id="ARBA00023015"/>
    </source>
</evidence>
<feature type="region of interest" description="Disordered" evidence="11">
    <location>
        <begin position="1"/>
        <end position="24"/>
    </location>
</feature>
<feature type="domain" description="Nuclear receptor" evidence="12">
    <location>
        <begin position="28"/>
        <end position="56"/>
    </location>
</feature>
<accession>A0A8W8L4F9</accession>
<comment type="similarity">
    <text evidence="10">Belongs to the nuclear hormone receptor family.</text>
</comment>
<evidence type="ECO:0000256" key="8">
    <source>
        <dbReference type="ARBA" id="ARBA00023170"/>
    </source>
</evidence>
<keyword evidence="15" id="KW-1185">Reference proteome</keyword>
<proteinExistence type="inferred from homology"/>
<evidence type="ECO:0000313" key="15">
    <source>
        <dbReference type="Proteomes" id="UP000005408"/>
    </source>
</evidence>
<evidence type="ECO:0000259" key="12">
    <source>
        <dbReference type="PROSITE" id="PS51030"/>
    </source>
</evidence>
<dbReference type="GO" id="GO:0035259">
    <property type="term" value="F:nuclear glucocorticoid receptor binding"/>
    <property type="evidence" value="ECO:0007669"/>
    <property type="project" value="TreeGrafter"/>
</dbReference>
<sequence length="725" mass="80848">MGSPTTTSPTSSQQDRPSSGHEAPQREGMLCAVCGDNAACQHYGVRTCEGCKGFFKHQDTDLNKLEADSQSTSVDLSLSTQKPEDQKTSPMLLLQSQSSYNPGTGFQSDPSCIYPSCGTQAPGMFHSPNIGNNIPDFADNFFQSEEATSMTMASQYSSGSCEFQQNSHGMFESPFTYDTSLMDKQQMKPSVPFGENTRCSTVSHQKVEEPVFAYEGTFQSFPAMDSHYQQQLLNQNTKPFVRSGLFSPHQNIFPESHTDYTNLDKKVAAYSSIQAYTGNPNLCSRGDTTFHNYDSHPPFPGNNLPQSDICYPCRDVPYRNSYGVDHSSLQIQRQMSHHGQLNLTLPPPRTNDGLKYHMGSPTTTSPTSVSARSSPSSGHEAPQREGMLCAVCGDNAACQHYGVRTCEGCKGFFKRTVQKNAKYVCLADKNCPVDKRRRNRCQFCRFQKCLSVGMVKEVVRTDSLKGRRGRLPSKPKSPQESSPSPPVSLITLLVRAHLDSSPDKSSHCYSKYEVPCTKSEGCNEKTTQMFYDLITSSVNIIKAWSTKIPGFSDICQEDQNLLFKSASLELFVLRLSYRMQGNTDNVIFEDGTVLHRKQCEEIFGDWINSIADFSTSLYRMSLDISALACMEALTLVTLRHGLKNQAKMEEVQMKIIDSLRDHCVYNSEAQKKPNYFSSILGKVAELRTLSRQGIQRMELLKMDTTEVAPAPHMIEDIFLSSELPF</sequence>
<feature type="domain" description="NR LBD" evidence="13">
    <location>
        <begin position="485"/>
        <end position="719"/>
    </location>
</feature>
<keyword evidence="8 10" id="KW-0675">Receptor</keyword>
<dbReference type="GO" id="GO:0004879">
    <property type="term" value="F:nuclear receptor activity"/>
    <property type="evidence" value="ECO:0007669"/>
    <property type="project" value="InterPro"/>
</dbReference>
<feature type="compositionally biased region" description="Low complexity" evidence="11">
    <location>
        <begin position="1"/>
        <end position="12"/>
    </location>
</feature>
<dbReference type="GO" id="GO:0005667">
    <property type="term" value="C:transcription regulator complex"/>
    <property type="evidence" value="ECO:0007669"/>
    <property type="project" value="TreeGrafter"/>
</dbReference>
<evidence type="ECO:0008006" key="16">
    <source>
        <dbReference type="Google" id="ProtNLM"/>
    </source>
</evidence>
<dbReference type="GO" id="GO:0071376">
    <property type="term" value="P:cellular response to corticotropin-releasing hormone stimulus"/>
    <property type="evidence" value="ECO:0007669"/>
    <property type="project" value="TreeGrafter"/>
</dbReference>
<dbReference type="InterPro" id="IPR001723">
    <property type="entry name" value="Nuclear_hrmn_rcpt"/>
</dbReference>
<keyword evidence="4 10" id="KW-0862">Zinc</keyword>
<dbReference type="SMART" id="SM00430">
    <property type="entry name" value="HOLI"/>
    <property type="match status" value="1"/>
</dbReference>
<dbReference type="InterPro" id="IPR003070">
    <property type="entry name" value="NR4A1-3"/>
</dbReference>
<keyword evidence="6 10" id="KW-0238">DNA-binding</keyword>
<dbReference type="Proteomes" id="UP000005408">
    <property type="component" value="Unassembled WGS sequence"/>
</dbReference>
<dbReference type="PANTHER" id="PTHR24085:SF4">
    <property type="entry name" value="NUCLEAR HORMONE RECEPTOR HR38-RELATED"/>
    <property type="match status" value="1"/>
</dbReference>
<feature type="region of interest" description="Disordered" evidence="11">
    <location>
        <begin position="461"/>
        <end position="486"/>
    </location>
</feature>
<dbReference type="CDD" id="cd06969">
    <property type="entry name" value="NR_DBD_NGFI-B"/>
    <property type="match status" value="1"/>
</dbReference>
<dbReference type="PROSITE" id="PS00031">
    <property type="entry name" value="NUCLEAR_REC_DBD_1"/>
    <property type="match status" value="1"/>
</dbReference>
<reference evidence="14" key="1">
    <citation type="submission" date="2022-08" db="UniProtKB">
        <authorList>
            <consortium name="EnsemblMetazoa"/>
        </authorList>
    </citation>
    <scope>IDENTIFICATION</scope>
    <source>
        <strain evidence="14">05x7-T-G4-1.051#20</strain>
    </source>
</reference>
<dbReference type="AlphaFoldDB" id="A0A8W8L4F9"/>
<dbReference type="SMART" id="SM00399">
    <property type="entry name" value="ZnF_C4"/>
    <property type="match status" value="2"/>
</dbReference>
<comment type="subcellular location">
    <subcellularLocation>
        <location evidence="1 10">Nucleus</location>
    </subcellularLocation>
</comment>
<dbReference type="SUPFAM" id="SSF48508">
    <property type="entry name" value="Nuclear receptor ligand-binding domain"/>
    <property type="match status" value="1"/>
</dbReference>
<dbReference type="Gene3D" id="1.10.565.10">
    <property type="entry name" value="Retinoid X Receptor"/>
    <property type="match status" value="1"/>
</dbReference>
<keyword evidence="5 10" id="KW-0805">Transcription regulation</keyword>
<dbReference type="GO" id="GO:0008270">
    <property type="term" value="F:zinc ion binding"/>
    <property type="evidence" value="ECO:0007669"/>
    <property type="project" value="UniProtKB-KW"/>
</dbReference>
<evidence type="ECO:0000259" key="13">
    <source>
        <dbReference type="PROSITE" id="PS51843"/>
    </source>
</evidence>
<dbReference type="PRINTS" id="PR00398">
    <property type="entry name" value="STRDHORMONER"/>
</dbReference>
<evidence type="ECO:0000256" key="2">
    <source>
        <dbReference type="ARBA" id="ARBA00022723"/>
    </source>
</evidence>
<dbReference type="InterPro" id="IPR035500">
    <property type="entry name" value="NHR-like_dom_sf"/>
</dbReference>